<comment type="caution">
    <text evidence="2">The sequence shown here is derived from an EMBL/GenBank/DDBJ whole genome shotgun (WGS) entry which is preliminary data.</text>
</comment>
<gene>
    <name evidence="2" type="ORF">NE542_01595</name>
</gene>
<name>A0AAP2UCR2_9FIRM</name>
<reference evidence="2" key="1">
    <citation type="submission" date="2022-06" db="EMBL/GenBank/DDBJ databases">
        <title>Isolation of gut microbiota from human fecal samples.</title>
        <authorList>
            <person name="Pamer E.G."/>
            <person name="Barat B."/>
            <person name="Waligurski E."/>
            <person name="Medina S."/>
            <person name="Paddock L."/>
            <person name="Mostad J."/>
        </authorList>
    </citation>
    <scope>NUCLEOTIDE SEQUENCE</scope>
    <source>
        <strain evidence="2">DFI.6.24</strain>
    </source>
</reference>
<dbReference type="AlphaFoldDB" id="A0AAP2UCR2"/>
<organism evidence="2 3">
    <name type="scientific">Faecalibacillus intestinalis</name>
    <dbReference type="NCBI Taxonomy" id="1982626"/>
    <lineage>
        <taxon>Bacteria</taxon>
        <taxon>Bacillati</taxon>
        <taxon>Bacillota</taxon>
        <taxon>Erysipelotrichia</taxon>
        <taxon>Erysipelotrichales</taxon>
        <taxon>Coprobacillaceae</taxon>
        <taxon>Faecalibacillus</taxon>
    </lineage>
</organism>
<accession>A0AAP2UCR2</accession>
<dbReference type="PANTHER" id="PTHR43370:SF1">
    <property type="entry name" value="GUANOSINE ABC TRANSPORTER PERMEASE PROTEIN NUPQ"/>
    <property type="match status" value="1"/>
</dbReference>
<dbReference type="PANTHER" id="PTHR43370">
    <property type="entry name" value="SUGAR ABC TRANSPORTER INTEGRAL MEMBRANE PROTEIN-RELATED"/>
    <property type="match status" value="1"/>
</dbReference>
<evidence type="ECO:0000256" key="1">
    <source>
        <dbReference type="SAM" id="Phobius"/>
    </source>
</evidence>
<keyword evidence="1" id="KW-0812">Transmembrane</keyword>
<sequence>MKKLFASILCLGMIFGNWQPYRIAAASLFFGIMKTLAYTYTAIPFLSALGFPSVVYKLIPYVATLILLAFTSKNSAAPKASGIPYDKSKR</sequence>
<evidence type="ECO:0000313" key="2">
    <source>
        <dbReference type="EMBL" id="MCQ5060538.1"/>
    </source>
</evidence>
<evidence type="ECO:0000313" key="3">
    <source>
        <dbReference type="Proteomes" id="UP001204814"/>
    </source>
</evidence>
<dbReference type="Proteomes" id="UP001204814">
    <property type="component" value="Unassembled WGS sequence"/>
</dbReference>
<keyword evidence="1" id="KW-1133">Transmembrane helix</keyword>
<evidence type="ECO:0008006" key="4">
    <source>
        <dbReference type="Google" id="ProtNLM"/>
    </source>
</evidence>
<protein>
    <recommendedName>
        <fullName evidence="4">ABC transporter permease</fullName>
    </recommendedName>
</protein>
<proteinExistence type="predicted"/>
<dbReference type="EMBL" id="JANGBO010000001">
    <property type="protein sequence ID" value="MCQ5060538.1"/>
    <property type="molecule type" value="Genomic_DNA"/>
</dbReference>
<keyword evidence="1" id="KW-0472">Membrane</keyword>
<feature type="transmembrane region" description="Helical" evidence="1">
    <location>
        <begin position="49"/>
        <end position="70"/>
    </location>
</feature>